<keyword evidence="1" id="KW-0472">Membrane</keyword>
<dbReference type="RefSeq" id="WP_379534257.1">
    <property type="nucleotide sequence ID" value="NZ_JBHSBI010000034.1"/>
</dbReference>
<keyword evidence="3" id="KW-1185">Reference proteome</keyword>
<dbReference type="Proteomes" id="UP001595851">
    <property type="component" value="Unassembled WGS sequence"/>
</dbReference>
<evidence type="ECO:0000313" key="3">
    <source>
        <dbReference type="Proteomes" id="UP001595851"/>
    </source>
</evidence>
<name>A0ABV8GKE1_9ACTN</name>
<accession>A0ABV8GKE1</accession>
<gene>
    <name evidence="2" type="ORF">ACFOY2_44850</name>
</gene>
<protein>
    <submittedName>
        <fullName evidence="2">Uncharacterized protein</fullName>
    </submittedName>
</protein>
<sequence>MLGLGATELVFLVVPIAILALGVGLWLARRRAAHTYLDLDLLTPIEVQARAHDLIEVGRFDDAVELIRKESRVSSHTAEQVANALLAGHVLPGVPTMEEDDLPTTIRRLVAEGRRKQAVFLARSHEDMSRSEAEAFVDSLTSPEQDL</sequence>
<feature type="transmembrane region" description="Helical" evidence="1">
    <location>
        <begin position="6"/>
        <end position="28"/>
    </location>
</feature>
<comment type="caution">
    <text evidence="2">The sequence shown here is derived from an EMBL/GenBank/DDBJ whole genome shotgun (WGS) entry which is preliminary data.</text>
</comment>
<keyword evidence="1" id="KW-0812">Transmembrane</keyword>
<keyword evidence="1" id="KW-1133">Transmembrane helix</keyword>
<dbReference type="EMBL" id="JBHSBI010000034">
    <property type="protein sequence ID" value="MFC4014417.1"/>
    <property type="molecule type" value="Genomic_DNA"/>
</dbReference>
<evidence type="ECO:0000313" key="2">
    <source>
        <dbReference type="EMBL" id="MFC4014417.1"/>
    </source>
</evidence>
<organism evidence="2 3">
    <name type="scientific">Nonomuraea purpurea</name>
    <dbReference type="NCBI Taxonomy" id="1849276"/>
    <lineage>
        <taxon>Bacteria</taxon>
        <taxon>Bacillati</taxon>
        <taxon>Actinomycetota</taxon>
        <taxon>Actinomycetes</taxon>
        <taxon>Streptosporangiales</taxon>
        <taxon>Streptosporangiaceae</taxon>
        <taxon>Nonomuraea</taxon>
    </lineage>
</organism>
<reference evidence="3" key="1">
    <citation type="journal article" date="2019" name="Int. J. Syst. Evol. Microbiol.">
        <title>The Global Catalogue of Microorganisms (GCM) 10K type strain sequencing project: providing services to taxonomists for standard genome sequencing and annotation.</title>
        <authorList>
            <consortium name="The Broad Institute Genomics Platform"/>
            <consortium name="The Broad Institute Genome Sequencing Center for Infectious Disease"/>
            <person name="Wu L."/>
            <person name="Ma J."/>
        </authorList>
    </citation>
    <scope>NUCLEOTIDE SEQUENCE [LARGE SCALE GENOMIC DNA]</scope>
    <source>
        <strain evidence="3">TBRC 1276</strain>
    </source>
</reference>
<evidence type="ECO:0000256" key="1">
    <source>
        <dbReference type="SAM" id="Phobius"/>
    </source>
</evidence>
<proteinExistence type="predicted"/>